<proteinExistence type="predicted"/>
<dbReference type="Gene3D" id="3.40.630.30">
    <property type="match status" value="1"/>
</dbReference>
<dbReference type="EMBL" id="CACVAU010000052">
    <property type="protein sequence ID" value="CAA6817775.1"/>
    <property type="molecule type" value="Genomic_DNA"/>
</dbReference>
<organism evidence="2">
    <name type="scientific">uncultured Sulfurovum sp</name>
    <dbReference type="NCBI Taxonomy" id="269237"/>
    <lineage>
        <taxon>Bacteria</taxon>
        <taxon>Pseudomonadati</taxon>
        <taxon>Campylobacterota</taxon>
        <taxon>Epsilonproteobacteria</taxon>
        <taxon>Campylobacterales</taxon>
        <taxon>Sulfurovaceae</taxon>
        <taxon>Sulfurovum</taxon>
        <taxon>environmental samples</taxon>
    </lineage>
</organism>
<dbReference type="PROSITE" id="PS51729">
    <property type="entry name" value="GNAT_YJDJ"/>
    <property type="match status" value="1"/>
</dbReference>
<sequence length="93" mass="10563">MNNTELIHNQNENKYEFHIEGFKPYIQYEQQGNVLHLTHTIVPKELGGRGIAKNLCIAVMEDVEAKGLKMKPACSYIVAFIEKNPQYESLLGA</sequence>
<evidence type="ECO:0000313" key="2">
    <source>
        <dbReference type="EMBL" id="CAA6817775.1"/>
    </source>
</evidence>
<reference evidence="2" key="1">
    <citation type="submission" date="2020-01" db="EMBL/GenBank/DDBJ databases">
        <authorList>
            <person name="Meier V. D."/>
            <person name="Meier V D."/>
        </authorList>
    </citation>
    <scope>NUCLEOTIDE SEQUENCE</scope>
    <source>
        <strain evidence="2">HLG_WM_MAG_05</strain>
    </source>
</reference>
<accession>A0A6S6TEU2</accession>
<keyword evidence="2" id="KW-0808">Transferase</keyword>
<dbReference type="GO" id="GO:0016740">
    <property type="term" value="F:transferase activity"/>
    <property type="evidence" value="ECO:0007669"/>
    <property type="project" value="UniProtKB-KW"/>
</dbReference>
<gene>
    <name evidence="2" type="ORF">HELGO_WM4806</name>
</gene>
<dbReference type="InterPro" id="IPR031165">
    <property type="entry name" value="GNAT_YJDJ"/>
</dbReference>
<dbReference type="InterPro" id="IPR045057">
    <property type="entry name" value="Gcn5-rel_NAT"/>
</dbReference>
<name>A0A6S6TEU2_9BACT</name>
<dbReference type="PANTHER" id="PTHR31435">
    <property type="entry name" value="PROTEIN NATD1"/>
    <property type="match status" value="1"/>
</dbReference>
<dbReference type="InterPro" id="IPR016181">
    <property type="entry name" value="Acyl_CoA_acyltransferase"/>
</dbReference>
<dbReference type="AlphaFoldDB" id="A0A6S6TEU2"/>
<dbReference type="Pfam" id="PF14542">
    <property type="entry name" value="Acetyltransf_CG"/>
    <property type="match status" value="1"/>
</dbReference>
<evidence type="ECO:0000259" key="1">
    <source>
        <dbReference type="PROSITE" id="PS51729"/>
    </source>
</evidence>
<dbReference type="SUPFAM" id="SSF55729">
    <property type="entry name" value="Acyl-CoA N-acyltransferases (Nat)"/>
    <property type="match status" value="1"/>
</dbReference>
<feature type="domain" description="N-acetyltransferase" evidence="1">
    <location>
        <begin position="7"/>
        <end position="92"/>
    </location>
</feature>
<dbReference type="PANTHER" id="PTHR31435:SF9">
    <property type="entry name" value="PROTEIN NATD1"/>
    <property type="match status" value="1"/>
</dbReference>
<protein>
    <submittedName>
        <fullName evidence="2">N-acetyltransferase</fullName>
    </submittedName>
</protein>